<gene>
    <name evidence="1" type="ORF">MNB_SV-5-1496</name>
</gene>
<proteinExistence type="predicted"/>
<name>A0A1W1EDU4_9ZZZZ</name>
<dbReference type="Gene3D" id="3.10.129.10">
    <property type="entry name" value="Hotdog Thioesterase"/>
    <property type="match status" value="1"/>
</dbReference>
<dbReference type="AlphaFoldDB" id="A0A1W1EDU4"/>
<accession>A0A1W1EDU4</accession>
<dbReference type="EMBL" id="FPKX01000036">
    <property type="protein sequence ID" value="SFZ98190.1"/>
    <property type="molecule type" value="Genomic_DNA"/>
</dbReference>
<dbReference type="SUPFAM" id="SSF54637">
    <property type="entry name" value="Thioesterase/thiol ester dehydrase-isomerase"/>
    <property type="match status" value="1"/>
</dbReference>
<organism evidence="1">
    <name type="scientific">hydrothermal vent metagenome</name>
    <dbReference type="NCBI Taxonomy" id="652676"/>
    <lineage>
        <taxon>unclassified sequences</taxon>
        <taxon>metagenomes</taxon>
        <taxon>ecological metagenomes</taxon>
    </lineage>
</organism>
<protein>
    <recommendedName>
        <fullName evidence="2">Thioesterase domain-containing protein</fullName>
    </recommendedName>
</protein>
<evidence type="ECO:0000313" key="1">
    <source>
        <dbReference type="EMBL" id="SFZ98190.1"/>
    </source>
</evidence>
<dbReference type="InterPro" id="IPR029069">
    <property type="entry name" value="HotDog_dom_sf"/>
</dbReference>
<sequence length="54" mass="6250">MVKKHATVEIITTICKEEEREIHFEIEALSNGKIIAKATHKRIKIPLKILEKIL</sequence>
<evidence type="ECO:0008006" key="2">
    <source>
        <dbReference type="Google" id="ProtNLM"/>
    </source>
</evidence>
<reference evidence="1" key="1">
    <citation type="submission" date="2016-10" db="EMBL/GenBank/DDBJ databases">
        <authorList>
            <person name="de Groot N.N."/>
        </authorList>
    </citation>
    <scope>NUCLEOTIDE SEQUENCE</scope>
</reference>